<dbReference type="EMBL" id="JAUSUY010000006">
    <property type="protein sequence ID" value="MDT3426383.1"/>
    <property type="molecule type" value="Genomic_DNA"/>
</dbReference>
<evidence type="ECO:0000313" key="2">
    <source>
        <dbReference type="Proteomes" id="UP001248709"/>
    </source>
</evidence>
<reference evidence="1 2" key="1">
    <citation type="submission" date="2023-07" db="EMBL/GenBank/DDBJ databases">
        <title>Genomic Encyclopedia of Type Strains, Phase IV (KMG-IV): sequencing the most valuable type-strain genomes for metagenomic binning, comparative biology and taxonomic classification.</title>
        <authorList>
            <person name="Goeker M."/>
        </authorList>
    </citation>
    <scope>NUCLEOTIDE SEQUENCE [LARGE SCALE GENOMIC DNA]</scope>
    <source>
        <strain evidence="1 2">T98</strain>
    </source>
</reference>
<dbReference type="Proteomes" id="UP001248709">
    <property type="component" value="Unassembled WGS sequence"/>
</dbReference>
<accession>A0ABU3H6D5</accession>
<evidence type="ECO:0000313" key="1">
    <source>
        <dbReference type="EMBL" id="MDT3426383.1"/>
    </source>
</evidence>
<gene>
    <name evidence="1" type="ORF">J2Z22_001909</name>
</gene>
<proteinExistence type="predicted"/>
<organism evidence="1 2">
    <name type="scientific">Paenibacillus forsythiae</name>
    <dbReference type="NCBI Taxonomy" id="365616"/>
    <lineage>
        <taxon>Bacteria</taxon>
        <taxon>Bacillati</taxon>
        <taxon>Bacillota</taxon>
        <taxon>Bacilli</taxon>
        <taxon>Bacillales</taxon>
        <taxon>Paenibacillaceae</taxon>
        <taxon>Paenibacillus</taxon>
    </lineage>
</organism>
<name>A0ABU3H6D5_9BACL</name>
<comment type="caution">
    <text evidence="1">The sequence shown here is derived from an EMBL/GenBank/DDBJ whole genome shotgun (WGS) entry which is preliminary data.</text>
</comment>
<keyword evidence="2" id="KW-1185">Reference proteome</keyword>
<protein>
    <submittedName>
        <fullName evidence="1">Uncharacterized protein</fullName>
    </submittedName>
</protein>
<sequence length="88" mass="10102">MELKVIELAIVLSEDGPHGRVETFDLVALPFIPRKDELILWNSKLYIVTNVMYVFDTNPADYNYDADPNKQSSVAHDICYKVWLKSAI</sequence>
<dbReference type="RefSeq" id="WP_232238851.1">
    <property type="nucleotide sequence ID" value="NZ_JAUSUY010000006.1"/>
</dbReference>